<evidence type="ECO:0000313" key="2">
    <source>
        <dbReference type="Proteomes" id="UP000678499"/>
    </source>
</evidence>
<reference evidence="1" key="1">
    <citation type="submission" date="2020-11" db="EMBL/GenBank/DDBJ databases">
        <authorList>
            <person name="Tran Van P."/>
        </authorList>
    </citation>
    <scope>NUCLEOTIDE SEQUENCE</scope>
</reference>
<evidence type="ECO:0000313" key="1">
    <source>
        <dbReference type="EMBL" id="CAD7281627.1"/>
    </source>
</evidence>
<dbReference type="Proteomes" id="UP000678499">
    <property type="component" value="Unassembled WGS sequence"/>
</dbReference>
<organism evidence="1">
    <name type="scientific">Notodromas monacha</name>
    <dbReference type="NCBI Taxonomy" id="399045"/>
    <lineage>
        <taxon>Eukaryota</taxon>
        <taxon>Metazoa</taxon>
        <taxon>Ecdysozoa</taxon>
        <taxon>Arthropoda</taxon>
        <taxon>Crustacea</taxon>
        <taxon>Oligostraca</taxon>
        <taxon>Ostracoda</taxon>
        <taxon>Podocopa</taxon>
        <taxon>Podocopida</taxon>
        <taxon>Cypridocopina</taxon>
        <taxon>Cypridoidea</taxon>
        <taxon>Cyprididae</taxon>
        <taxon>Notodromas</taxon>
    </lineage>
</organism>
<name>A0A7R9BWN6_9CRUS</name>
<proteinExistence type="predicted"/>
<gene>
    <name evidence="1" type="ORF">NMOB1V02_LOCUS9267</name>
</gene>
<protein>
    <submittedName>
        <fullName evidence="1">Uncharacterized protein</fullName>
    </submittedName>
</protein>
<dbReference type="EMBL" id="OA885067">
    <property type="protein sequence ID" value="CAD7281627.1"/>
    <property type="molecule type" value="Genomic_DNA"/>
</dbReference>
<dbReference type="EMBL" id="CAJPEX010003030">
    <property type="protein sequence ID" value="CAG0921779.1"/>
    <property type="molecule type" value="Genomic_DNA"/>
</dbReference>
<dbReference type="AlphaFoldDB" id="A0A7R9BWN6"/>
<sequence length="169" mass="18934">MAANAAKAAKQTGTNSKCLAFSARKNAKKKEKRHSFAENRLITQIPGNIHTRNLIIFPRKVSFSAEEDKMKFEPRDEIQALDFFSEFPSADSLNPCVLIAPKKRKNAKETFSRCSRETKRKMSLNGEYFDTPPYVASSNFNRKQQIKYAPCSCSTRSGTLAIGMTGIVS</sequence>
<accession>A0A7R9BWN6</accession>
<keyword evidence="2" id="KW-1185">Reference proteome</keyword>